<evidence type="ECO:0000256" key="1">
    <source>
        <dbReference type="SAM" id="MobiDB-lite"/>
    </source>
</evidence>
<dbReference type="EMBL" id="MTYJ01000159">
    <property type="protein sequence ID" value="OQV11863.1"/>
    <property type="molecule type" value="Genomic_DNA"/>
</dbReference>
<feature type="region of interest" description="Disordered" evidence="1">
    <location>
        <begin position="187"/>
        <end position="235"/>
    </location>
</feature>
<dbReference type="OrthoDB" id="10609202at2759"/>
<organism evidence="3 4">
    <name type="scientific">Hypsibius exemplaris</name>
    <name type="common">Freshwater tardigrade</name>
    <dbReference type="NCBI Taxonomy" id="2072580"/>
    <lineage>
        <taxon>Eukaryota</taxon>
        <taxon>Metazoa</taxon>
        <taxon>Ecdysozoa</taxon>
        <taxon>Tardigrada</taxon>
        <taxon>Eutardigrada</taxon>
        <taxon>Parachela</taxon>
        <taxon>Hypsibioidea</taxon>
        <taxon>Hypsibiidae</taxon>
        <taxon>Hypsibius</taxon>
    </lineage>
</organism>
<evidence type="ECO:0000256" key="2">
    <source>
        <dbReference type="SAM" id="Phobius"/>
    </source>
</evidence>
<feature type="transmembrane region" description="Helical" evidence="2">
    <location>
        <begin position="602"/>
        <end position="620"/>
    </location>
</feature>
<accession>A0A1W0W9L3</accession>
<evidence type="ECO:0000313" key="4">
    <source>
        <dbReference type="Proteomes" id="UP000192578"/>
    </source>
</evidence>
<keyword evidence="2" id="KW-0472">Membrane</keyword>
<feature type="compositionally biased region" description="Polar residues" evidence="1">
    <location>
        <begin position="221"/>
        <end position="235"/>
    </location>
</feature>
<feature type="compositionally biased region" description="Low complexity" evidence="1">
    <location>
        <begin position="197"/>
        <end position="211"/>
    </location>
</feature>
<protein>
    <submittedName>
        <fullName evidence="3">Uncharacterized protein</fullName>
    </submittedName>
</protein>
<evidence type="ECO:0000313" key="3">
    <source>
        <dbReference type="EMBL" id="OQV11863.1"/>
    </source>
</evidence>
<name>A0A1W0W9L3_HYPEX</name>
<dbReference type="Proteomes" id="UP000192578">
    <property type="component" value="Unassembled WGS sequence"/>
</dbReference>
<comment type="caution">
    <text evidence="3">The sequence shown here is derived from an EMBL/GenBank/DDBJ whole genome shotgun (WGS) entry which is preliminary data.</text>
</comment>
<keyword evidence="2" id="KW-0812">Transmembrane</keyword>
<sequence length="621" mass="68463">MKFNVPSVFAYNAEIACRSQHPNSTASSNHYMFLKCPTWSSEFRYPAFCCGTHLKKTCCEWSTYVINYIGGGHTDIGLGVFVGLSLLGAIGVFCLCCGLFRYFCVSRWNRPANPNNGSYSRGTTLSSVSVRPQPDGRHETKILIPQVLGFAERILDGKANSRLNMQLDVHSSLLFTILLILSFHSDRTNSQRGPGKTSSSRGSGATGARTSYGGGGRSGSVLNPDSGFSSAQHFSSGGNANVRKTVMGFSNNIVRARDKISHSMKNIFRPKVKVPRPLVNRPMSPVYKTSYAGSYLGRNRGSSTGRTLMAGVGGYLLGRILSKAATSSHEGKGFYSYYQPFRSRYGVTRLSITTGKAAELDSSAEASMVKNKNVDLCMLQRWNQELPFSEIPNMAMDSLANDSISGEDVASKSTFMFEFLSKTRSAYGNVSPHAEIFLIPEAYDMETCNFKVAEEPIDVAINHVARLYTNASKTTEMLQDLTEAVQACLPRESANMTAKLYPCLDYAIEPEQILRLRHADSIFNNDEICRKYLSPRLLGCETKSGKGCSVHHLVSINMFARNYYLCSESIHGDTVHILQDDAYLREYDASAGPSIYTQSKHFFYICSIVAVLANLVTHITD</sequence>
<gene>
    <name evidence="3" type="ORF">BV898_13831</name>
</gene>
<reference evidence="4" key="1">
    <citation type="submission" date="2017-01" db="EMBL/GenBank/DDBJ databases">
        <title>Comparative genomics of anhydrobiosis in the tardigrade Hypsibius dujardini.</title>
        <authorList>
            <person name="Yoshida Y."/>
            <person name="Koutsovoulos G."/>
            <person name="Laetsch D."/>
            <person name="Stevens L."/>
            <person name="Kumar S."/>
            <person name="Horikawa D."/>
            <person name="Ishino K."/>
            <person name="Komine S."/>
            <person name="Tomita M."/>
            <person name="Blaxter M."/>
            <person name="Arakawa K."/>
        </authorList>
    </citation>
    <scope>NUCLEOTIDE SEQUENCE [LARGE SCALE GENOMIC DNA]</scope>
    <source>
        <strain evidence="4">Z151</strain>
    </source>
</reference>
<dbReference type="AlphaFoldDB" id="A0A1W0W9L3"/>
<feature type="transmembrane region" description="Helical" evidence="2">
    <location>
        <begin position="76"/>
        <end position="100"/>
    </location>
</feature>
<proteinExistence type="predicted"/>
<keyword evidence="2" id="KW-1133">Transmembrane helix</keyword>
<keyword evidence="4" id="KW-1185">Reference proteome</keyword>